<dbReference type="InterPro" id="IPR036533">
    <property type="entry name" value="BAG_dom_sf"/>
</dbReference>
<keyword evidence="1" id="KW-0143">Chaperone</keyword>
<dbReference type="AlphaFoldDB" id="A0A843UMP0"/>
<organism evidence="6 7">
    <name type="scientific">Colocasia esculenta</name>
    <name type="common">Wild taro</name>
    <name type="synonym">Arum esculentum</name>
    <dbReference type="NCBI Taxonomy" id="4460"/>
    <lineage>
        <taxon>Eukaryota</taxon>
        <taxon>Viridiplantae</taxon>
        <taxon>Streptophyta</taxon>
        <taxon>Embryophyta</taxon>
        <taxon>Tracheophyta</taxon>
        <taxon>Spermatophyta</taxon>
        <taxon>Magnoliopsida</taxon>
        <taxon>Liliopsida</taxon>
        <taxon>Araceae</taxon>
        <taxon>Aroideae</taxon>
        <taxon>Colocasieae</taxon>
        <taxon>Colocasia</taxon>
    </lineage>
</organism>
<comment type="function">
    <text evidence="2">Co-chaperone that regulates diverse cellular pathways, such as programmed cell death and stress responses.</text>
</comment>
<evidence type="ECO:0000256" key="2">
    <source>
        <dbReference type="ARBA" id="ARBA00058673"/>
    </source>
</evidence>
<evidence type="ECO:0000256" key="3">
    <source>
        <dbReference type="SAM" id="MobiDB-lite"/>
    </source>
</evidence>
<dbReference type="InterPro" id="IPR000626">
    <property type="entry name" value="Ubiquitin-like_dom"/>
</dbReference>
<dbReference type="InterPro" id="IPR003103">
    <property type="entry name" value="BAG_domain"/>
</dbReference>
<evidence type="ECO:0000256" key="1">
    <source>
        <dbReference type="ARBA" id="ARBA00023186"/>
    </source>
</evidence>
<dbReference type="PANTHER" id="PTHR12329:SF11">
    <property type="entry name" value="BAG FAMILY MOLECULAR CHAPERONE REGULATOR 1"/>
    <property type="match status" value="1"/>
</dbReference>
<dbReference type="Gene3D" id="3.10.20.90">
    <property type="entry name" value="Phosphatidylinositol 3-kinase Catalytic Subunit, Chain A, domain 1"/>
    <property type="match status" value="1"/>
</dbReference>
<comment type="caution">
    <text evidence="6">The sequence shown here is derived from an EMBL/GenBank/DDBJ whole genome shotgun (WGS) entry which is preliminary data.</text>
</comment>
<dbReference type="OrthoDB" id="417450at2759"/>
<dbReference type="Pfam" id="PF02179">
    <property type="entry name" value="BAG"/>
    <property type="match status" value="1"/>
</dbReference>
<dbReference type="PROSITE" id="PS51035">
    <property type="entry name" value="BAG"/>
    <property type="match status" value="1"/>
</dbReference>
<evidence type="ECO:0000313" key="6">
    <source>
        <dbReference type="EMBL" id="MQL83607.1"/>
    </source>
</evidence>
<dbReference type="GO" id="GO:0000774">
    <property type="term" value="F:adenyl-nucleotide exchange factor activity"/>
    <property type="evidence" value="ECO:0007669"/>
    <property type="project" value="TreeGrafter"/>
</dbReference>
<dbReference type="SUPFAM" id="SSF54236">
    <property type="entry name" value="Ubiquitin-like"/>
    <property type="match status" value="1"/>
</dbReference>
<gene>
    <name evidence="6" type="ORF">Taro_016090</name>
</gene>
<dbReference type="Pfam" id="PF00240">
    <property type="entry name" value="ubiquitin"/>
    <property type="match status" value="1"/>
</dbReference>
<protein>
    <recommendedName>
        <fullName evidence="8">BAG family molecular chaperone regulator 1</fullName>
    </recommendedName>
</protein>
<feature type="region of interest" description="Disordered" evidence="3">
    <location>
        <begin position="1"/>
        <end position="40"/>
    </location>
</feature>
<reference evidence="6" key="1">
    <citation type="submission" date="2017-07" db="EMBL/GenBank/DDBJ databases">
        <title>Taro Niue Genome Assembly and Annotation.</title>
        <authorList>
            <person name="Atibalentja N."/>
            <person name="Keating K."/>
            <person name="Fields C.J."/>
        </authorList>
    </citation>
    <scope>NUCLEOTIDE SEQUENCE</scope>
    <source>
        <strain evidence="6">Niue_2</strain>
        <tissue evidence="6">Leaf</tissue>
    </source>
</reference>
<feature type="region of interest" description="Disordered" evidence="3">
    <location>
        <begin position="278"/>
        <end position="322"/>
    </location>
</feature>
<proteinExistence type="predicted"/>
<dbReference type="InterPro" id="IPR039773">
    <property type="entry name" value="BAG_chaperone_regulator"/>
</dbReference>
<evidence type="ECO:0000313" key="7">
    <source>
        <dbReference type="Proteomes" id="UP000652761"/>
    </source>
</evidence>
<dbReference type="EMBL" id="NMUH01000706">
    <property type="protein sequence ID" value="MQL83607.1"/>
    <property type="molecule type" value="Genomic_DNA"/>
</dbReference>
<sequence>MMRARTPAPAFSPTKEKPSVVAGKATAPEAGGSPQPEEVEWEMRPGGMLVQKRAEADAGPPSPTIRVRVKYGAAYHEIYLSSQATFGELKKLLSERTGLHPQDQKLVFKDKERESSAYLDTSGVKDRSKIVLVEDPAGQARRFLEMRKNAKMEKAAKSISQISLEVDKLATKVRHPAAAIVYTMVFCASVGVGDLRPVVVIMAWVSAVEAIVSKGKKVAEGDLISLTEQLMNQLLKLDGVMADGDVKLQRRIQVRRVQRYVETLDALKIKNSMPRMDAVEMAQQQQKQQQQQRENHLPLPPQKHYNHLHQHQQLQQQQRVSQPPVVVTTNWETFDLLSGPLPSHSPGTTAAAAPPSVRPPPTATSAAIASGPRFDWELF</sequence>
<feature type="compositionally biased region" description="Low complexity" evidence="3">
    <location>
        <begin position="342"/>
        <end position="355"/>
    </location>
</feature>
<dbReference type="Proteomes" id="UP000652761">
    <property type="component" value="Unassembled WGS sequence"/>
</dbReference>
<evidence type="ECO:0008006" key="8">
    <source>
        <dbReference type="Google" id="ProtNLM"/>
    </source>
</evidence>
<keyword evidence="7" id="KW-1185">Reference proteome</keyword>
<dbReference type="PROSITE" id="PS50053">
    <property type="entry name" value="UBIQUITIN_2"/>
    <property type="match status" value="1"/>
</dbReference>
<feature type="region of interest" description="Disordered" evidence="3">
    <location>
        <begin position="338"/>
        <end position="371"/>
    </location>
</feature>
<evidence type="ECO:0000259" key="5">
    <source>
        <dbReference type="PROSITE" id="PS51035"/>
    </source>
</evidence>
<dbReference type="GO" id="GO:0050821">
    <property type="term" value="P:protein stabilization"/>
    <property type="evidence" value="ECO:0007669"/>
    <property type="project" value="TreeGrafter"/>
</dbReference>
<dbReference type="InterPro" id="IPR029071">
    <property type="entry name" value="Ubiquitin-like_domsf"/>
</dbReference>
<feature type="compositionally biased region" description="Low complexity" evidence="3">
    <location>
        <begin position="283"/>
        <end position="292"/>
    </location>
</feature>
<dbReference type="GO" id="GO:0005737">
    <property type="term" value="C:cytoplasm"/>
    <property type="evidence" value="ECO:0007669"/>
    <property type="project" value="TreeGrafter"/>
</dbReference>
<feature type="domain" description="BAG" evidence="5">
    <location>
        <begin position="228"/>
        <end position="268"/>
    </location>
</feature>
<dbReference type="SUPFAM" id="SSF63491">
    <property type="entry name" value="BAG domain"/>
    <property type="match status" value="1"/>
</dbReference>
<dbReference type="FunFam" id="3.10.20.90:FF:000298">
    <property type="entry name" value="BAG family molecular chaperone regulator 1"/>
    <property type="match status" value="1"/>
</dbReference>
<dbReference type="PANTHER" id="PTHR12329">
    <property type="entry name" value="BCL2-ASSOCIATED ATHANOGENE"/>
    <property type="match status" value="1"/>
</dbReference>
<feature type="domain" description="Ubiquitin-like" evidence="4">
    <location>
        <begin position="63"/>
        <end position="139"/>
    </location>
</feature>
<accession>A0A843UMP0</accession>
<name>A0A843UMP0_COLES</name>
<dbReference type="GO" id="GO:0051087">
    <property type="term" value="F:protein-folding chaperone binding"/>
    <property type="evidence" value="ECO:0007669"/>
    <property type="project" value="InterPro"/>
</dbReference>
<evidence type="ECO:0000259" key="4">
    <source>
        <dbReference type="PROSITE" id="PS50053"/>
    </source>
</evidence>
<dbReference type="Gene3D" id="1.20.58.120">
    <property type="entry name" value="BAG domain"/>
    <property type="match status" value="2"/>
</dbReference>